<feature type="compositionally biased region" description="Basic and acidic residues" evidence="6">
    <location>
        <begin position="1"/>
        <end position="27"/>
    </location>
</feature>
<gene>
    <name evidence="8" type="ORF">M9458_007612</name>
</gene>
<evidence type="ECO:0000256" key="6">
    <source>
        <dbReference type="SAM" id="MobiDB-lite"/>
    </source>
</evidence>
<name>A0ABD0RKJ8_CIRMR</name>
<evidence type="ECO:0000313" key="8">
    <source>
        <dbReference type="EMBL" id="KAL0199072.1"/>
    </source>
</evidence>
<keyword evidence="4" id="KW-0862">Zinc</keyword>
<dbReference type="InterPro" id="IPR036236">
    <property type="entry name" value="Znf_C2H2_sf"/>
</dbReference>
<dbReference type="InterPro" id="IPR013087">
    <property type="entry name" value="Znf_C2H2_type"/>
</dbReference>
<dbReference type="Proteomes" id="UP001529510">
    <property type="component" value="Unassembled WGS sequence"/>
</dbReference>
<reference evidence="8 9" key="1">
    <citation type="submission" date="2024-05" db="EMBL/GenBank/DDBJ databases">
        <title>Genome sequencing and assembly of Indian major carp, Cirrhinus mrigala (Hamilton, 1822).</title>
        <authorList>
            <person name="Mohindra V."/>
            <person name="Chowdhury L.M."/>
            <person name="Lal K."/>
            <person name="Jena J.K."/>
        </authorList>
    </citation>
    <scope>NUCLEOTIDE SEQUENCE [LARGE SCALE GENOMIC DNA]</scope>
    <source>
        <strain evidence="8">CM1030</strain>
        <tissue evidence="8">Blood</tissue>
    </source>
</reference>
<feature type="non-terminal residue" evidence="8">
    <location>
        <position position="1"/>
    </location>
</feature>
<dbReference type="EMBL" id="JAMKFB020000003">
    <property type="protein sequence ID" value="KAL0199072.1"/>
    <property type="molecule type" value="Genomic_DNA"/>
</dbReference>
<dbReference type="PROSITE" id="PS50157">
    <property type="entry name" value="ZINC_FINGER_C2H2_2"/>
    <property type="match status" value="1"/>
</dbReference>
<dbReference type="GO" id="GO:0008270">
    <property type="term" value="F:zinc ion binding"/>
    <property type="evidence" value="ECO:0007669"/>
    <property type="project" value="UniProtKB-KW"/>
</dbReference>
<feature type="domain" description="C2H2-type" evidence="7">
    <location>
        <begin position="46"/>
        <end position="62"/>
    </location>
</feature>
<keyword evidence="1" id="KW-0479">Metal-binding</keyword>
<feature type="compositionally biased region" description="Basic residues" evidence="6">
    <location>
        <begin position="28"/>
        <end position="39"/>
    </location>
</feature>
<feature type="region of interest" description="Disordered" evidence="6">
    <location>
        <begin position="1"/>
        <end position="39"/>
    </location>
</feature>
<dbReference type="FunFam" id="3.30.160.60:FF:000100">
    <property type="entry name" value="Zinc finger 45-like"/>
    <property type="match status" value="1"/>
</dbReference>
<accession>A0ABD0RKJ8</accession>
<evidence type="ECO:0000256" key="1">
    <source>
        <dbReference type="ARBA" id="ARBA00022723"/>
    </source>
</evidence>
<evidence type="ECO:0000259" key="7">
    <source>
        <dbReference type="PROSITE" id="PS50157"/>
    </source>
</evidence>
<sequence>LMEKNKEIEELSEVEEKHHDKPGEKSLGRSKTKKTFVKKRTAKQSFTCNQCGKSFPQSANLK</sequence>
<evidence type="ECO:0000256" key="5">
    <source>
        <dbReference type="PROSITE-ProRule" id="PRU00042"/>
    </source>
</evidence>
<dbReference type="Gene3D" id="3.30.160.60">
    <property type="entry name" value="Classic Zinc Finger"/>
    <property type="match status" value="1"/>
</dbReference>
<dbReference type="AlphaFoldDB" id="A0ABD0RKJ8"/>
<evidence type="ECO:0000256" key="2">
    <source>
        <dbReference type="ARBA" id="ARBA00022737"/>
    </source>
</evidence>
<keyword evidence="9" id="KW-1185">Reference proteome</keyword>
<organism evidence="8 9">
    <name type="scientific">Cirrhinus mrigala</name>
    <name type="common">Mrigala</name>
    <dbReference type="NCBI Taxonomy" id="683832"/>
    <lineage>
        <taxon>Eukaryota</taxon>
        <taxon>Metazoa</taxon>
        <taxon>Chordata</taxon>
        <taxon>Craniata</taxon>
        <taxon>Vertebrata</taxon>
        <taxon>Euteleostomi</taxon>
        <taxon>Actinopterygii</taxon>
        <taxon>Neopterygii</taxon>
        <taxon>Teleostei</taxon>
        <taxon>Ostariophysi</taxon>
        <taxon>Cypriniformes</taxon>
        <taxon>Cyprinidae</taxon>
        <taxon>Labeoninae</taxon>
        <taxon>Labeonini</taxon>
        <taxon>Cirrhinus</taxon>
    </lineage>
</organism>
<keyword evidence="3 5" id="KW-0863">Zinc-finger</keyword>
<evidence type="ECO:0000256" key="4">
    <source>
        <dbReference type="ARBA" id="ARBA00022833"/>
    </source>
</evidence>
<dbReference type="SUPFAM" id="SSF57667">
    <property type="entry name" value="beta-beta-alpha zinc fingers"/>
    <property type="match status" value="1"/>
</dbReference>
<evidence type="ECO:0000256" key="3">
    <source>
        <dbReference type="ARBA" id="ARBA00022771"/>
    </source>
</evidence>
<proteinExistence type="predicted"/>
<comment type="caution">
    <text evidence="8">The sequence shown here is derived from an EMBL/GenBank/DDBJ whole genome shotgun (WGS) entry which is preliminary data.</text>
</comment>
<feature type="non-terminal residue" evidence="8">
    <location>
        <position position="62"/>
    </location>
</feature>
<evidence type="ECO:0000313" key="9">
    <source>
        <dbReference type="Proteomes" id="UP001529510"/>
    </source>
</evidence>
<protein>
    <recommendedName>
        <fullName evidence="7">C2H2-type domain-containing protein</fullName>
    </recommendedName>
</protein>
<keyword evidence="2" id="KW-0677">Repeat</keyword>